<evidence type="ECO:0000313" key="1">
    <source>
        <dbReference type="EMBL" id="KAJ9650270.1"/>
    </source>
</evidence>
<dbReference type="Proteomes" id="UP001172386">
    <property type="component" value="Unassembled WGS sequence"/>
</dbReference>
<reference evidence="1" key="1">
    <citation type="submission" date="2022-10" db="EMBL/GenBank/DDBJ databases">
        <title>Culturing micro-colonial fungi from biological soil crusts in the Mojave desert and describing Neophaeococcomyces mojavensis, and introducing the new genera and species Taxawa tesnikishii.</title>
        <authorList>
            <person name="Kurbessoian T."/>
            <person name="Stajich J.E."/>
        </authorList>
    </citation>
    <scope>NUCLEOTIDE SEQUENCE</scope>
    <source>
        <strain evidence="1">JES_112</strain>
    </source>
</reference>
<name>A0ACC2ZRV4_9EURO</name>
<evidence type="ECO:0000313" key="2">
    <source>
        <dbReference type="Proteomes" id="UP001172386"/>
    </source>
</evidence>
<organism evidence="1 2">
    <name type="scientific">Neophaeococcomyces mojaviensis</name>
    <dbReference type="NCBI Taxonomy" id="3383035"/>
    <lineage>
        <taxon>Eukaryota</taxon>
        <taxon>Fungi</taxon>
        <taxon>Dikarya</taxon>
        <taxon>Ascomycota</taxon>
        <taxon>Pezizomycotina</taxon>
        <taxon>Eurotiomycetes</taxon>
        <taxon>Chaetothyriomycetidae</taxon>
        <taxon>Chaetothyriales</taxon>
        <taxon>Chaetothyriales incertae sedis</taxon>
        <taxon>Neophaeococcomyces</taxon>
    </lineage>
</organism>
<protein>
    <submittedName>
        <fullName evidence="1">Uncharacterized protein</fullName>
    </submittedName>
</protein>
<dbReference type="EMBL" id="JAPDRQ010000362">
    <property type="protein sequence ID" value="KAJ9650270.1"/>
    <property type="molecule type" value="Genomic_DNA"/>
</dbReference>
<sequence>MRRLAKKHVLNYGTRGGNVFIHEEIARSQLGMNLKAICQQSTNIASRSQKSQIKIYEQLDYLVGSMVIKAGLAPNLCEMLFLVQSLILVQIVSLLVLNGSVAYKRQAEKRQYVLHLWTGKLWNMAPSELPASLSPRQAFLLAESVRRTIIISGEFQGLWHASKYAWVEHNMFLDSLPFERRAQLWEVPETGFDTAFGNGKQDIISWRELIDIFDAGMLSTFTSFETMLLVALRGKHAIEAQLKAMSIC</sequence>
<comment type="caution">
    <text evidence="1">The sequence shown here is derived from an EMBL/GenBank/DDBJ whole genome shotgun (WGS) entry which is preliminary data.</text>
</comment>
<accession>A0ACC2ZRV4</accession>
<gene>
    <name evidence="1" type="ORF">H2198_010422</name>
</gene>
<proteinExistence type="predicted"/>
<keyword evidence="2" id="KW-1185">Reference proteome</keyword>